<gene>
    <name evidence="2" type="ORF">GCM10009824_22820</name>
</gene>
<keyword evidence="3" id="KW-1185">Reference proteome</keyword>
<dbReference type="EMBL" id="BAAAQA010000025">
    <property type="protein sequence ID" value="GAA2120824.1"/>
    <property type="molecule type" value="Genomic_DNA"/>
</dbReference>
<dbReference type="Gene3D" id="1.20.120.1760">
    <property type="match status" value="1"/>
</dbReference>
<proteinExistence type="predicted"/>
<keyword evidence="1" id="KW-1133">Transmembrane helix</keyword>
<comment type="caution">
    <text evidence="2">The sequence shown here is derived from an EMBL/GenBank/DDBJ whole genome shotgun (WGS) entry which is preliminary data.</text>
</comment>
<protein>
    <submittedName>
        <fullName evidence="2">CDP-alcohol phosphatidyltransferase family protein</fullName>
    </submittedName>
</protein>
<feature type="transmembrane region" description="Helical" evidence="1">
    <location>
        <begin position="195"/>
        <end position="216"/>
    </location>
</feature>
<feature type="transmembrane region" description="Helical" evidence="1">
    <location>
        <begin position="173"/>
        <end position="189"/>
    </location>
</feature>
<dbReference type="Proteomes" id="UP001500166">
    <property type="component" value="Unassembled WGS sequence"/>
</dbReference>
<keyword evidence="1" id="KW-0472">Membrane</keyword>
<organism evidence="2 3">
    <name type="scientific">Kocuria atrinae</name>
    <dbReference type="NCBI Taxonomy" id="592377"/>
    <lineage>
        <taxon>Bacteria</taxon>
        <taxon>Bacillati</taxon>
        <taxon>Actinomycetota</taxon>
        <taxon>Actinomycetes</taxon>
        <taxon>Micrococcales</taxon>
        <taxon>Micrococcaceae</taxon>
        <taxon>Kocuria</taxon>
    </lineage>
</organism>
<dbReference type="RefSeq" id="WP_095797019.1">
    <property type="nucleotide sequence ID" value="NZ_BAAAQA010000025.1"/>
</dbReference>
<sequence>MGSSTNPPNAPDPLRRPIPQRTTGWATRIAAALQRAGLKPNHISVASVGFALLGCLCLVLSAHFDDAARLLLLIIAAVTIPLRLVCNMFDGMLAVEGGLKTPTGELFNEVPDRISDLALLAGAGYAASTMEGGVTLGWLVGSLAVLTAYVRTLGVSAGAGQFFGGVMAKQQRMWTLMVGILATMIEPLLNLPRGWMLFVTLILIAAASALTVVTRLRWIARELTKRD</sequence>
<accession>A0ABN2Y4P2</accession>
<name>A0ABN2Y4P2_9MICC</name>
<feature type="transmembrane region" description="Helical" evidence="1">
    <location>
        <begin position="43"/>
        <end position="64"/>
    </location>
</feature>
<reference evidence="2 3" key="1">
    <citation type="journal article" date="2019" name="Int. J. Syst. Evol. Microbiol.">
        <title>The Global Catalogue of Microorganisms (GCM) 10K type strain sequencing project: providing services to taxonomists for standard genome sequencing and annotation.</title>
        <authorList>
            <consortium name="The Broad Institute Genomics Platform"/>
            <consortium name="The Broad Institute Genome Sequencing Center for Infectious Disease"/>
            <person name="Wu L."/>
            <person name="Ma J."/>
        </authorList>
    </citation>
    <scope>NUCLEOTIDE SEQUENCE [LARGE SCALE GENOMIC DNA]</scope>
    <source>
        <strain evidence="2 3">JCM 15914</strain>
    </source>
</reference>
<evidence type="ECO:0000313" key="2">
    <source>
        <dbReference type="EMBL" id="GAA2120824.1"/>
    </source>
</evidence>
<evidence type="ECO:0000256" key="1">
    <source>
        <dbReference type="SAM" id="Phobius"/>
    </source>
</evidence>
<dbReference type="InterPro" id="IPR043130">
    <property type="entry name" value="CDP-OH_PTrfase_TM_dom"/>
</dbReference>
<keyword evidence="1" id="KW-0812">Transmembrane</keyword>
<evidence type="ECO:0000313" key="3">
    <source>
        <dbReference type="Proteomes" id="UP001500166"/>
    </source>
</evidence>
<feature type="transmembrane region" description="Helical" evidence="1">
    <location>
        <begin position="70"/>
        <end position="86"/>
    </location>
</feature>